<evidence type="ECO:0000256" key="2">
    <source>
        <dbReference type="ARBA" id="ARBA00004496"/>
    </source>
</evidence>
<dbReference type="GO" id="GO:0005739">
    <property type="term" value="C:mitochondrion"/>
    <property type="evidence" value="ECO:0007669"/>
    <property type="project" value="UniProtKB-SubCell"/>
</dbReference>
<dbReference type="OrthoDB" id="972532at2759"/>
<gene>
    <name evidence="9" type="ORF">J437_LFUL000833</name>
</gene>
<accession>A0A8K0KYK9</accession>
<feature type="compositionally biased region" description="Polar residues" evidence="7">
    <location>
        <begin position="37"/>
        <end position="81"/>
    </location>
</feature>
<evidence type="ECO:0000256" key="3">
    <source>
        <dbReference type="ARBA" id="ARBA00022490"/>
    </source>
</evidence>
<dbReference type="InterPro" id="IPR006595">
    <property type="entry name" value="CTLH_C"/>
</dbReference>
<reference evidence="9" key="1">
    <citation type="submission" date="2013-04" db="EMBL/GenBank/DDBJ databases">
        <authorList>
            <person name="Qu J."/>
            <person name="Murali S.C."/>
            <person name="Bandaranaike D."/>
            <person name="Bellair M."/>
            <person name="Blankenburg K."/>
            <person name="Chao H."/>
            <person name="Dinh H."/>
            <person name="Doddapaneni H."/>
            <person name="Downs B."/>
            <person name="Dugan-Rocha S."/>
            <person name="Elkadiri S."/>
            <person name="Gnanaolivu R.D."/>
            <person name="Hernandez B."/>
            <person name="Javaid M."/>
            <person name="Jayaseelan J.C."/>
            <person name="Lee S."/>
            <person name="Li M."/>
            <person name="Ming W."/>
            <person name="Munidasa M."/>
            <person name="Muniz J."/>
            <person name="Nguyen L."/>
            <person name="Ongeri F."/>
            <person name="Osuji N."/>
            <person name="Pu L.-L."/>
            <person name="Puazo M."/>
            <person name="Qu C."/>
            <person name="Quiroz J."/>
            <person name="Raj R."/>
            <person name="Weissenberger G."/>
            <person name="Xin Y."/>
            <person name="Zou X."/>
            <person name="Han Y."/>
            <person name="Richards S."/>
            <person name="Worley K."/>
            <person name="Muzny D."/>
            <person name="Gibbs R."/>
        </authorList>
    </citation>
    <scope>NUCLEOTIDE SEQUENCE</scope>
    <source>
        <strain evidence="9">Sampled in the wild</strain>
    </source>
</reference>
<keyword evidence="10" id="KW-1185">Reference proteome</keyword>
<keyword evidence="3" id="KW-0963">Cytoplasm</keyword>
<dbReference type="InterPro" id="IPR051350">
    <property type="entry name" value="WD_repeat-ST_regulator"/>
</dbReference>
<organism evidence="9 10">
    <name type="scientific">Ladona fulva</name>
    <name type="common">Scarce chaser dragonfly</name>
    <name type="synonym">Libellula fulva</name>
    <dbReference type="NCBI Taxonomy" id="123851"/>
    <lineage>
        <taxon>Eukaryota</taxon>
        <taxon>Metazoa</taxon>
        <taxon>Ecdysozoa</taxon>
        <taxon>Arthropoda</taxon>
        <taxon>Hexapoda</taxon>
        <taxon>Insecta</taxon>
        <taxon>Pterygota</taxon>
        <taxon>Palaeoptera</taxon>
        <taxon>Odonata</taxon>
        <taxon>Epiprocta</taxon>
        <taxon>Anisoptera</taxon>
        <taxon>Libelluloidea</taxon>
        <taxon>Libellulidae</taxon>
        <taxon>Ladona</taxon>
    </lineage>
</organism>
<dbReference type="Proteomes" id="UP000792457">
    <property type="component" value="Unassembled WGS sequence"/>
</dbReference>
<reference evidence="9" key="2">
    <citation type="submission" date="2017-10" db="EMBL/GenBank/DDBJ databases">
        <title>Ladona fulva Genome sequencing and assembly.</title>
        <authorList>
            <person name="Murali S."/>
            <person name="Richards S."/>
            <person name="Bandaranaike D."/>
            <person name="Bellair M."/>
            <person name="Blankenburg K."/>
            <person name="Chao H."/>
            <person name="Dinh H."/>
            <person name="Doddapaneni H."/>
            <person name="Dugan-Rocha S."/>
            <person name="Elkadiri S."/>
            <person name="Gnanaolivu R."/>
            <person name="Hernandez B."/>
            <person name="Skinner E."/>
            <person name="Javaid M."/>
            <person name="Lee S."/>
            <person name="Li M."/>
            <person name="Ming W."/>
            <person name="Munidasa M."/>
            <person name="Muniz J."/>
            <person name="Nguyen L."/>
            <person name="Hughes D."/>
            <person name="Osuji N."/>
            <person name="Pu L.-L."/>
            <person name="Puazo M."/>
            <person name="Qu C."/>
            <person name="Quiroz J."/>
            <person name="Raj R."/>
            <person name="Weissenberger G."/>
            <person name="Xin Y."/>
            <person name="Zou X."/>
            <person name="Han Y."/>
            <person name="Worley K."/>
            <person name="Muzny D."/>
            <person name="Gibbs R."/>
        </authorList>
    </citation>
    <scope>NUCLEOTIDE SEQUENCE</scope>
    <source>
        <strain evidence="9">Sampled in the wild</strain>
    </source>
</reference>
<dbReference type="InterPro" id="IPR054532">
    <property type="entry name" value="TPL_SMU1_LisH-like"/>
</dbReference>
<evidence type="ECO:0000313" key="9">
    <source>
        <dbReference type="EMBL" id="KAG8240358.1"/>
    </source>
</evidence>
<evidence type="ECO:0000313" key="10">
    <source>
        <dbReference type="Proteomes" id="UP000792457"/>
    </source>
</evidence>
<comment type="subcellular location">
    <subcellularLocation>
        <location evidence="2">Cytoplasm</location>
    </subcellularLocation>
    <subcellularLocation>
        <location evidence="1">Mitochondrion</location>
    </subcellularLocation>
</comment>
<evidence type="ECO:0000259" key="8">
    <source>
        <dbReference type="PROSITE" id="PS50897"/>
    </source>
</evidence>
<sequence>MYSQKFHHGDPLASLASSGESDDGGLAPPPRKKQRTLEATMQQATNGCAQHNGASEGQQASSSHQNGSDLHSENNAVNGETNGDIAPKIIDKTNQDIVRLIGQHLKSIGLNRTADLLMLESGCRLEHPAAAKFRQHVMDGDWAKADIDLNELKPLLEGSPHSLVEMKFLLLEQKYLEYLEDSRALDALHVLRYELTPLKHNTMRVHELSSYMMCSGKEELKESASWDGKGANSRALLMDKLQQYLPPSIMLPPRR</sequence>
<name>A0A8K0KYK9_LADFU</name>
<dbReference type="Pfam" id="PF17814">
    <property type="entry name" value="LisH_TPL"/>
    <property type="match status" value="1"/>
</dbReference>
<dbReference type="PANTHER" id="PTHR22838:SF0">
    <property type="entry name" value="WD REPEAT-CONTAINING PROTEIN 26"/>
    <property type="match status" value="1"/>
</dbReference>
<dbReference type="SMART" id="SM00668">
    <property type="entry name" value="CTLH"/>
    <property type="match status" value="1"/>
</dbReference>
<feature type="domain" description="CTLH" evidence="8">
    <location>
        <begin position="126"/>
        <end position="186"/>
    </location>
</feature>
<evidence type="ECO:0000256" key="4">
    <source>
        <dbReference type="ARBA" id="ARBA00022574"/>
    </source>
</evidence>
<proteinExistence type="predicted"/>
<dbReference type="PROSITE" id="PS50896">
    <property type="entry name" value="LISH"/>
    <property type="match status" value="1"/>
</dbReference>
<evidence type="ECO:0000256" key="5">
    <source>
        <dbReference type="ARBA" id="ARBA00022737"/>
    </source>
</evidence>
<dbReference type="PANTHER" id="PTHR22838">
    <property type="entry name" value="WD REPEAT PROTEIN 26-RELATED"/>
    <property type="match status" value="1"/>
</dbReference>
<comment type="caution">
    <text evidence="9">The sequence shown here is derived from an EMBL/GenBank/DDBJ whole genome shotgun (WGS) entry which is preliminary data.</text>
</comment>
<dbReference type="PROSITE" id="PS50897">
    <property type="entry name" value="CTLH"/>
    <property type="match status" value="1"/>
</dbReference>
<evidence type="ECO:0000256" key="6">
    <source>
        <dbReference type="ARBA" id="ARBA00023128"/>
    </source>
</evidence>
<keyword evidence="5" id="KW-0677">Repeat</keyword>
<dbReference type="AlphaFoldDB" id="A0A8K0KYK9"/>
<dbReference type="EMBL" id="KZ312450">
    <property type="protein sequence ID" value="KAG8240358.1"/>
    <property type="molecule type" value="Genomic_DNA"/>
</dbReference>
<dbReference type="GO" id="GO:0034657">
    <property type="term" value="C:GID complex"/>
    <property type="evidence" value="ECO:0007669"/>
    <property type="project" value="TreeGrafter"/>
</dbReference>
<evidence type="ECO:0000256" key="7">
    <source>
        <dbReference type="SAM" id="MobiDB-lite"/>
    </source>
</evidence>
<feature type="region of interest" description="Disordered" evidence="7">
    <location>
        <begin position="1"/>
        <end position="87"/>
    </location>
</feature>
<keyword evidence="6" id="KW-0496">Mitochondrion</keyword>
<protein>
    <recommendedName>
        <fullName evidence="8">CTLH domain-containing protein</fullName>
    </recommendedName>
</protein>
<dbReference type="GO" id="GO:0043161">
    <property type="term" value="P:proteasome-mediated ubiquitin-dependent protein catabolic process"/>
    <property type="evidence" value="ECO:0007669"/>
    <property type="project" value="TreeGrafter"/>
</dbReference>
<evidence type="ECO:0000256" key="1">
    <source>
        <dbReference type="ARBA" id="ARBA00004173"/>
    </source>
</evidence>
<keyword evidence="4" id="KW-0853">WD repeat</keyword>
<dbReference type="InterPro" id="IPR006594">
    <property type="entry name" value="LisH"/>
</dbReference>